<dbReference type="EMBL" id="QPFP01000003">
    <property type="protein sequence ID" value="TEB37834.1"/>
    <property type="molecule type" value="Genomic_DNA"/>
</dbReference>
<gene>
    <name evidence="2" type="ORF">FA13DRAFT_1725460</name>
</gene>
<evidence type="ECO:0000313" key="2">
    <source>
        <dbReference type="EMBL" id="TEB37834.1"/>
    </source>
</evidence>
<keyword evidence="3" id="KW-1185">Reference proteome</keyword>
<evidence type="ECO:0000313" key="3">
    <source>
        <dbReference type="Proteomes" id="UP000298030"/>
    </source>
</evidence>
<name>A0A4Y7TV73_COPMI</name>
<organism evidence="2 3">
    <name type="scientific">Coprinellus micaceus</name>
    <name type="common">Glistening ink-cap mushroom</name>
    <name type="synonym">Coprinus micaceus</name>
    <dbReference type="NCBI Taxonomy" id="71717"/>
    <lineage>
        <taxon>Eukaryota</taxon>
        <taxon>Fungi</taxon>
        <taxon>Dikarya</taxon>
        <taxon>Basidiomycota</taxon>
        <taxon>Agaricomycotina</taxon>
        <taxon>Agaricomycetes</taxon>
        <taxon>Agaricomycetidae</taxon>
        <taxon>Agaricales</taxon>
        <taxon>Agaricineae</taxon>
        <taxon>Psathyrellaceae</taxon>
        <taxon>Coprinellus</taxon>
    </lineage>
</organism>
<accession>A0A4Y7TV73</accession>
<protein>
    <submittedName>
        <fullName evidence="2">Uncharacterized protein</fullName>
    </submittedName>
</protein>
<keyword evidence="1" id="KW-0175">Coiled coil</keyword>
<evidence type="ECO:0000256" key="1">
    <source>
        <dbReference type="SAM" id="Coils"/>
    </source>
</evidence>
<dbReference type="Proteomes" id="UP000298030">
    <property type="component" value="Unassembled WGS sequence"/>
</dbReference>
<feature type="coiled-coil region" evidence="1">
    <location>
        <begin position="12"/>
        <end position="39"/>
    </location>
</feature>
<sequence>MSSTSSSNSSAISSLKEENIALKEEIAQLRSYIGELKEDKRCLREHIGDLKVALGQATKELKDYKIARIAEGVENDEDRELTNKSAKR</sequence>
<proteinExistence type="predicted"/>
<dbReference type="AlphaFoldDB" id="A0A4Y7TV73"/>
<reference evidence="2 3" key="1">
    <citation type="journal article" date="2019" name="Nat. Ecol. Evol.">
        <title>Megaphylogeny resolves global patterns of mushroom evolution.</title>
        <authorList>
            <person name="Varga T."/>
            <person name="Krizsan K."/>
            <person name="Foldi C."/>
            <person name="Dima B."/>
            <person name="Sanchez-Garcia M."/>
            <person name="Sanchez-Ramirez S."/>
            <person name="Szollosi G.J."/>
            <person name="Szarkandi J.G."/>
            <person name="Papp V."/>
            <person name="Albert L."/>
            <person name="Andreopoulos W."/>
            <person name="Angelini C."/>
            <person name="Antonin V."/>
            <person name="Barry K.W."/>
            <person name="Bougher N.L."/>
            <person name="Buchanan P."/>
            <person name="Buyck B."/>
            <person name="Bense V."/>
            <person name="Catcheside P."/>
            <person name="Chovatia M."/>
            <person name="Cooper J."/>
            <person name="Damon W."/>
            <person name="Desjardin D."/>
            <person name="Finy P."/>
            <person name="Geml J."/>
            <person name="Haridas S."/>
            <person name="Hughes K."/>
            <person name="Justo A."/>
            <person name="Karasinski D."/>
            <person name="Kautmanova I."/>
            <person name="Kiss B."/>
            <person name="Kocsube S."/>
            <person name="Kotiranta H."/>
            <person name="LaButti K.M."/>
            <person name="Lechner B.E."/>
            <person name="Liimatainen K."/>
            <person name="Lipzen A."/>
            <person name="Lukacs Z."/>
            <person name="Mihaltcheva S."/>
            <person name="Morgado L.N."/>
            <person name="Niskanen T."/>
            <person name="Noordeloos M.E."/>
            <person name="Ohm R.A."/>
            <person name="Ortiz-Santana B."/>
            <person name="Ovrebo C."/>
            <person name="Racz N."/>
            <person name="Riley R."/>
            <person name="Savchenko A."/>
            <person name="Shiryaev A."/>
            <person name="Soop K."/>
            <person name="Spirin V."/>
            <person name="Szebenyi C."/>
            <person name="Tomsovsky M."/>
            <person name="Tulloss R.E."/>
            <person name="Uehling J."/>
            <person name="Grigoriev I.V."/>
            <person name="Vagvolgyi C."/>
            <person name="Papp T."/>
            <person name="Martin F.M."/>
            <person name="Miettinen O."/>
            <person name="Hibbett D.S."/>
            <person name="Nagy L.G."/>
        </authorList>
    </citation>
    <scope>NUCLEOTIDE SEQUENCE [LARGE SCALE GENOMIC DNA]</scope>
    <source>
        <strain evidence="2 3">FP101781</strain>
    </source>
</reference>
<comment type="caution">
    <text evidence="2">The sequence shown here is derived from an EMBL/GenBank/DDBJ whole genome shotgun (WGS) entry which is preliminary data.</text>
</comment>